<dbReference type="EMBL" id="JAPDVD010000002">
    <property type="protein sequence ID" value="MCW4138788.1"/>
    <property type="molecule type" value="Genomic_DNA"/>
</dbReference>
<protein>
    <submittedName>
        <fullName evidence="1">Uncharacterized protein</fullName>
    </submittedName>
</protein>
<name>A0AAW5UMB9_9BACT</name>
<dbReference type="Proteomes" id="UP001208620">
    <property type="component" value="Unassembled WGS sequence"/>
</dbReference>
<sequence>MEVKSGRKPNNQSRNFSGIPQFLIAEGCRKSFFTDNNVVFGI</sequence>
<accession>A0AAW5UMB9</accession>
<dbReference type="AlphaFoldDB" id="A0AAW5UMB9"/>
<gene>
    <name evidence="1" type="ORF">ONT01_13645</name>
</gene>
<dbReference type="RefSeq" id="WP_264949445.1">
    <property type="nucleotide sequence ID" value="NZ_JAPDVB010000002.1"/>
</dbReference>
<proteinExistence type="predicted"/>
<comment type="caution">
    <text evidence="1">The sequence shown here is derived from an EMBL/GenBank/DDBJ whole genome shotgun (WGS) entry which is preliminary data.</text>
</comment>
<organism evidence="1 2">
    <name type="scientific">Segatella copri</name>
    <dbReference type="NCBI Taxonomy" id="165179"/>
    <lineage>
        <taxon>Bacteria</taxon>
        <taxon>Pseudomonadati</taxon>
        <taxon>Bacteroidota</taxon>
        <taxon>Bacteroidia</taxon>
        <taxon>Bacteroidales</taxon>
        <taxon>Prevotellaceae</taxon>
        <taxon>Segatella</taxon>
    </lineage>
</organism>
<evidence type="ECO:0000313" key="2">
    <source>
        <dbReference type="Proteomes" id="UP001208620"/>
    </source>
</evidence>
<evidence type="ECO:0000313" key="1">
    <source>
        <dbReference type="EMBL" id="MCW4138788.1"/>
    </source>
</evidence>
<reference evidence="1" key="1">
    <citation type="submission" date="2022-11" db="EMBL/GenBank/DDBJ databases">
        <title>Genomic repertoires linked with pathogenic potency of arthritogenic Prevotella copri isolated from the gut of rheumatoid arthritis patients.</title>
        <authorList>
            <person name="Nii T."/>
            <person name="Maeda Y."/>
            <person name="Motooka D."/>
            <person name="Naito M."/>
            <person name="Matsumoto Y."/>
            <person name="Ogawa T."/>
            <person name="Oguro-Igashira E."/>
            <person name="Kishikawa T."/>
            <person name="Yamashita M."/>
            <person name="Koizumi S."/>
            <person name="Kurakawa T."/>
            <person name="Okumura R."/>
            <person name="Kayama H."/>
            <person name="Murakami M."/>
            <person name="Sakaguchi T."/>
            <person name="Das B."/>
            <person name="Nakamura S."/>
            <person name="Okada Y."/>
            <person name="Kumanogoh A."/>
            <person name="Takeda K."/>
        </authorList>
    </citation>
    <scope>NUCLEOTIDE SEQUENCE</scope>
    <source>
        <strain evidence="1">H105_2-2</strain>
    </source>
</reference>